<proteinExistence type="predicted"/>
<comment type="caution">
    <text evidence="1">The sequence shown here is derived from an EMBL/GenBank/DDBJ whole genome shotgun (WGS) entry which is preliminary data.</text>
</comment>
<dbReference type="GO" id="GO:0003677">
    <property type="term" value="F:DNA binding"/>
    <property type="evidence" value="ECO:0007669"/>
    <property type="project" value="UniProtKB-KW"/>
</dbReference>
<evidence type="ECO:0000313" key="2">
    <source>
        <dbReference type="Proteomes" id="UP001597287"/>
    </source>
</evidence>
<protein>
    <submittedName>
        <fullName evidence="1">DNA-binding protein</fullName>
    </submittedName>
</protein>
<dbReference type="EMBL" id="JBHUIG010000031">
    <property type="protein sequence ID" value="MFD2321941.1"/>
    <property type="molecule type" value="Genomic_DNA"/>
</dbReference>
<organism evidence="1 2">
    <name type="scientific">Delftia deserti</name>
    <dbReference type="NCBI Taxonomy" id="1651218"/>
    <lineage>
        <taxon>Bacteria</taxon>
        <taxon>Pseudomonadati</taxon>
        <taxon>Pseudomonadota</taxon>
        <taxon>Betaproteobacteria</taxon>
        <taxon>Burkholderiales</taxon>
        <taxon>Comamonadaceae</taxon>
        <taxon>Delftia</taxon>
    </lineage>
</organism>
<sequence>MRSALPTAEAARHLNRSPGTLNWWSCTGKGPIKPLRVNGRLAWPVPEIKRLMGVEG</sequence>
<dbReference type="RefSeq" id="WP_386849652.1">
    <property type="nucleotide sequence ID" value="NZ_JBHUIG010000031.1"/>
</dbReference>
<keyword evidence="2" id="KW-1185">Reference proteome</keyword>
<dbReference type="Proteomes" id="UP001597287">
    <property type="component" value="Unassembled WGS sequence"/>
</dbReference>
<evidence type="ECO:0000313" key="1">
    <source>
        <dbReference type="EMBL" id="MFD2321941.1"/>
    </source>
</evidence>
<accession>A0ABW5EVT5</accession>
<reference evidence="2" key="1">
    <citation type="journal article" date="2019" name="Int. J. Syst. Evol. Microbiol.">
        <title>The Global Catalogue of Microorganisms (GCM) 10K type strain sequencing project: providing services to taxonomists for standard genome sequencing and annotation.</title>
        <authorList>
            <consortium name="The Broad Institute Genomics Platform"/>
            <consortium name="The Broad Institute Genome Sequencing Center for Infectious Disease"/>
            <person name="Wu L."/>
            <person name="Ma J."/>
        </authorList>
    </citation>
    <scope>NUCLEOTIDE SEQUENCE [LARGE SCALE GENOMIC DNA]</scope>
    <source>
        <strain evidence="2">CCUG 62793</strain>
    </source>
</reference>
<keyword evidence="1" id="KW-0238">DNA-binding</keyword>
<name>A0ABW5EVT5_9BURK</name>
<gene>
    <name evidence="1" type="ORF">ACFSPV_24980</name>
</gene>